<dbReference type="EMBL" id="BARW01034635">
    <property type="protein sequence ID" value="GAJ08474.1"/>
    <property type="molecule type" value="Genomic_DNA"/>
</dbReference>
<feature type="non-terminal residue" evidence="1">
    <location>
        <position position="143"/>
    </location>
</feature>
<protein>
    <submittedName>
        <fullName evidence="1">Uncharacterized protein</fullName>
    </submittedName>
</protein>
<sequence>MAWYDTAVDVLGSLGRGVIQAAPAAFQWLASRENSQAARDIAKVQSGASGVSRVQQRIQQGGGAPWLSSGFMSGAPYQGPLSQGGNVLQQLGIQAGGSQVAQQSGVVFDASTAVAPYIADKLGAYLFGGAGGTNGGNGGAVAM</sequence>
<accession>X1TTC6</accession>
<name>X1TTC6_9ZZZZ</name>
<reference evidence="1" key="1">
    <citation type="journal article" date="2014" name="Front. Microbiol.">
        <title>High frequency of phylogenetically diverse reductive dehalogenase-homologous genes in deep subseafloor sedimentary metagenomes.</title>
        <authorList>
            <person name="Kawai M."/>
            <person name="Futagami T."/>
            <person name="Toyoda A."/>
            <person name="Takaki Y."/>
            <person name="Nishi S."/>
            <person name="Hori S."/>
            <person name="Arai W."/>
            <person name="Tsubouchi T."/>
            <person name="Morono Y."/>
            <person name="Uchiyama I."/>
            <person name="Ito T."/>
            <person name="Fujiyama A."/>
            <person name="Inagaki F."/>
            <person name="Takami H."/>
        </authorList>
    </citation>
    <scope>NUCLEOTIDE SEQUENCE</scope>
    <source>
        <strain evidence="1">Expedition CK06-06</strain>
    </source>
</reference>
<dbReference type="AlphaFoldDB" id="X1TTC6"/>
<organism evidence="1">
    <name type="scientific">marine sediment metagenome</name>
    <dbReference type="NCBI Taxonomy" id="412755"/>
    <lineage>
        <taxon>unclassified sequences</taxon>
        <taxon>metagenomes</taxon>
        <taxon>ecological metagenomes</taxon>
    </lineage>
</organism>
<proteinExistence type="predicted"/>
<evidence type="ECO:0000313" key="1">
    <source>
        <dbReference type="EMBL" id="GAJ08474.1"/>
    </source>
</evidence>
<comment type="caution">
    <text evidence="1">The sequence shown here is derived from an EMBL/GenBank/DDBJ whole genome shotgun (WGS) entry which is preliminary data.</text>
</comment>
<gene>
    <name evidence="1" type="ORF">S12H4_54223</name>
</gene>